<comment type="caution">
    <text evidence="2">The sequence shown here is derived from an EMBL/GenBank/DDBJ whole genome shotgun (WGS) entry which is preliminary data.</text>
</comment>
<keyword evidence="1" id="KW-0812">Transmembrane</keyword>
<gene>
    <name evidence="2" type="ORF">DES51_10721</name>
</gene>
<feature type="transmembrane region" description="Helical" evidence="1">
    <location>
        <begin position="21"/>
        <end position="44"/>
    </location>
</feature>
<evidence type="ECO:0000256" key="1">
    <source>
        <dbReference type="SAM" id="Phobius"/>
    </source>
</evidence>
<protein>
    <submittedName>
        <fullName evidence="2">Uncharacterized protein</fullName>
    </submittedName>
</protein>
<dbReference type="AlphaFoldDB" id="A0A318KKU1"/>
<sequence length="84" mass="9749">MFGYEIVKKKKKRDPIRFSKKIMIISMVFITVYIVGCFILSWHVGTPIDSTLHTCVFAYFSVEGMANAWIKITKIKEEKKDGIE</sequence>
<proteinExistence type="predicted"/>
<feature type="transmembrane region" description="Helical" evidence="1">
    <location>
        <begin position="50"/>
        <end position="70"/>
    </location>
</feature>
<dbReference type="RefSeq" id="WP_022939309.1">
    <property type="nucleotide sequence ID" value="NZ_CABKRQ010000008.1"/>
</dbReference>
<dbReference type="EMBL" id="QJKH01000007">
    <property type="protein sequence ID" value="PXX78481.1"/>
    <property type="molecule type" value="Genomic_DNA"/>
</dbReference>
<organism evidence="2 3">
    <name type="scientific">Dielma fastidiosa</name>
    <dbReference type="NCBI Taxonomy" id="1034346"/>
    <lineage>
        <taxon>Bacteria</taxon>
        <taxon>Bacillati</taxon>
        <taxon>Bacillota</taxon>
        <taxon>Erysipelotrichia</taxon>
        <taxon>Erysipelotrichales</taxon>
        <taxon>Erysipelotrichaceae</taxon>
        <taxon>Dielma</taxon>
    </lineage>
</organism>
<reference evidence="2 3" key="1">
    <citation type="submission" date="2018-05" db="EMBL/GenBank/DDBJ databases">
        <title>Genomic Encyclopedia of Type Strains, Phase IV (KMG-IV): sequencing the most valuable type-strain genomes for metagenomic binning, comparative biology and taxonomic classification.</title>
        <authorList>
            <person name="Goeker M."/>
        </authorList>
    </citation>
    <scope>NUCLEOTIDE SEQUENCE [LARGE SCALE GENOMIC DNA]</scope>
    <source>
        <strain evidence="2 3">JC118</strain>
    </source>
</reference>
<dbReference type="Proteomes" id="UP000247612">
    <property type="component" value="Unassembled WGS sequence"/>
</dbReference>
<evidence type="ECO:0000313" key="2">
    <source>
        <dbReference type="EMBL" id="PXX78481.1"/>
    </source>
</evidence>
<evidence type="ECO:0000313" key="3">
    <source>
        <dbReference type="Proteomes" id="UP000247612"/>
    </source>
</evidence>
<name>A0A318KKU1_9FIRM</name>
<dbReference type="STRING" id="1034346.GCA_000313565_03032"/>
<keyword evidence="1" id="KW-1133">Transmembrane helix</keyword>
<accession>A0A318KKU1</accession>
<keyword evidence="3" id="KW-1185">Reference proteome</keyword>
<keyword evidence="1" id="KW-0472">Membrane</keyword>